<dbReference type="EMBL" id="PDNB01000022">
    <property type="protein sequence ID" value="PGH15835.1"/>
    <property type="molecule type" value="Genomic_DNA"/>
</dbReference>
<gene>
    <name evidence="2" type="ORF">AJ79_02216</name>
</gene>
<name>A0A2B7Y3P8_9EURO</name>
<reference evidence="2 3" key="1">
    <citation type="submission" date="2017-10" db="EMBL/GenBank/DDBJ databases">
        <title>Comparative genomics in systemic dimorphic fungi from Ajellomycetaceae.</title>
        <authorList>
            <person name="Munoz J.F."/>
            <person name="Mcewen J.G."/>
            <person name="Clay O.K."/>
            <person name="Cuomo C.A."/>
        </authorList>
    </citation>
    <scope>NUCLEOTIDE SEQUENCE [LARGE SCALE GENOMIC DNA]</scope>
    <source>
        <strain evidence="2 3">UAMH5409</strain>
    </source>
</reference>
<dbReference type="Proteomes" id="UP000223968">
    <property type="component" value="Unassembled WGS sequence"/>
</dbReference>
<sequence>MVGWKKLFRRKKSPSPTPPATPSPTETFDPFRIFPPPTPDELIRNRDAYTEQLIHRKFIAPRGEMEDKPLYALYRLYEYIVLDNNIDMRNELETFWWSRWTVADIPDPGEQGEPARYAVLSCIPHLLVESFNRRIDMGLRREEPSSILSTEEQMEWAATPKKYESVPEWARRVPPVEAVLKIPHTMDGKTQIEEFEDERASLPFKEKNILLWHPHIHFL</sequence>
<comment type="caution">
    <text evidence="2">The sequence shown here is derived from an EMBL/GenBank/DDBJ whole genome shotgun (WGS) entry which is preliminary data.</text>
</comment>
<organism evidence="2 3">
    <name type="scientific">Helicocarpus griseus UAMH5409</name>
    <dbReference type="NCBI Taxonomy" id="1447875"/>
    <lineage>
        <taxon>Eukaryota</taxon>
        <taxon>Fungi</taxon>
        <taxon>Dikarya</taxon>
        <taxon>Ascomycota</taxon>
        <taxon>Pezizomycotina</taxon>
        <taxon>Eurotiomycetes</taxon>
        <taxon>Eurotiomycetidae</taxon>
        <taxon>Onygenales</taxon>
        <taxon>Ajellomycetaceae</taxon>
        <taxon>Helicocarpus</taxon>
    </lineage>
</organism>
<evidence type="ECO:0000256" key="1">
    <source>
        <dbReference type="SAM" id="MobiDB-lite"/>
    </source>
</evidence>
<keyword evidence="3" id="KW-1185">Reference proteome</keyword>
<evidence type="ECO:0000313" key="2">
    <source>
        <dbReference type="EMBL" id="PGH15835.1"/>
    </source>
</evidence>
<evidence type="ECO:0000313" key="3">
    <source>
        <dbReference type="Proteomes" id="UP000223968"/>
    </source>
</evidence>
<dbReference type="AlphaFoldDB" id="A0A2B7Y3P8"/>
<proteinExistence type="predicted"/>
<dbReference type="OrthoDB" id="5422293at2759"/>
<feature type="compositionally biased region" description="Basic residues" evidence="1">
    <location>
        <begin position="1"/>
        <end position="13"/>
    </location>
</feature>
<feature type="region of interest" description="Disordered" evidence="1">
    <location>
        <begin position="1"/>
        <end position="31"/>
    </location>
</feature>
<protein>
    <submittedName>
        <fullName evidence="2">Uncharacterized protein</fullName>
    </submittedName>
</protein>
<accession>A0A2B7Y3P8</accession>